<dbReference type="InterPro" id="IPR017853">
    <property type="entry name" value="GH"/>
</dbReference>
<keyword evidence="9" id="KW-0326">Glycosidase</keyword>
<dbReference type="GO" id="GO:0042973">
    <property type="term" value="F:glucan endo-1,3-beta-D-glucosidase activity"/>
    <property type="evidence" value="ECO:0007669"/>
    <property type="project" value="TreeGrafter"/>
</dbReference>
<evidence type="ECO:0000256" key="7">
    <source>
        <dbReference type="ARBA" id="ARBA00022801"/>
    </source>
</evidence>
<dbReference type="GeneID" id="2896829"/>
<reference evidence="15 16" key="1">
    <citation type="journal article" date="2004" name="Nature">
        <title>Genome evolution in yeasts.</title>
        <authorList>
            <consortium name="Genolevures"/>
            <person name="Dujon B."/>
            <person name="Sherman D."/>
            <person name="Fischer G."/>
            <person name="Durrens P."/>
            <person name="Casaregola S."/>
            <person name="Lafontaine I."/>
            <person name="de Montigny J."/>
            <person name="Marck C."/>
            <person name="Neuveglise C."/>
            <person name="Talla E."/>
            <person name="Goffard N."/>
            <person name="Frangeul L."/>
            <person name="Aigle M."/>
            <person name="Anthouard V."/>
            <person name="Babour A."/>
            <person name="Barbe V."/>
            <person name="Barnay S."/>
            <person name="Blanchin S."/>
            <person name="Beckerich J.M."/>
            <person name="Beyne E."/>
            <person name="Bleykasten C."/>
            <person name="Boisrame A."/>
            <person name="Boyer J."/>
            <person name="Cattolico L."/>
            <person name="Confanioleri F."/>
            <person name="de Daruvar A."/>
            <person name="Despons L."/>
            <person name="Fabre E."/>
            <person name="Fairhead C."/>
            <person name="Ferry-Dumazet H."/>
            <person name="Groppi A."/>
            <person name="Hantraye F."/>
            <person name="Hennequin C."/>
            <person name="Jauniaux N."/>
            <person name="Joyet P."/>
            <person name="Kachouri R."/>
            <person name="Kerrest A."/>
            <person name="Koszul R."/>
            <person name="Lemaire M."/>
            <person name="Lesur I."/>
            <person name="Ma L."/>
            <person name="Muller H."/>
            <person name="Nicaud J.M."/>
            <person name="Nikolski M."/>
            <person name="Oztas S."/>
            <person name="Ozier-Kalogeropoulos O."/>
            <person name="Pellenz S."/>
            <person name="Potier S."/>
            <person name="Richard G.F."/>
            <person name="Straub M.L."/>
            <person name="Suleau A."/>
            <person name="Swennene D."/>
            <person name="Tekaia F."/>
            <person name="Wesolowski-Louvel M."/>
            <person name="Westhof E."/>
            <person name="Wirth B."/>
            <person name="Zeniou-Meyer M."/>
            <person name="Zivanovic I."/>
            <person name="Bolotin-Fukuhara M."/>
            <person name="Thierry A."/>
            <person name="Bouchier C."/>
            <person name="Caudron B."/>
            <person name="Scarpelli C."/>
            <person name="Gaillardin C."/>
            <person name="Weissenbach J."/>
            <person name="Wincker P."/>
            <person name="Souciet J.L."/>
        </authorList>
    </citation>
    <scope>NUCLEOTIDE SEQUENCE [LARGE SCALE GENOMIC DNA]</scope>
    <source>
        <strain evidence="16">ATCC 8585 / CBS 2359 / DSM 70799 / NBRC 1267 / NRRL Y-1140 / WM37</strain>
    </source>
</reference>
<dbReference type="SUPFAM" id="SSF51445">
    <property type="entry name" value="(Trans)glycosidases"/>
    <property type="match status" value="1"/>
</dbReference>
<evidence type="ECO:0000256" key="9">
    <source>
        <dbReference type="ARBA" id="ARBA00023295"/>
    </source>
</evidence>
<evidence type="ECO:0000256" key="8">
    <source>
        <dbReference type="ARBA" id="ARBA00023180"/>
    </source>
</evidence>
<keyword evidence="8" id="KW-0325">Glycoprotein</keyword>
<dbReference type="PaxDb" id="284590-Q6CY49"/>
<evidence type="ECO:0000256" key="5">
    <source>
        <dbReference type="ARBA" id="ARBA00022685"/>
    </source>
</evidence>
<keyword evidence="7" id="KW-0378">Hydrolase</keyword>
<evidence type="ECO:0000256" key="2">
    <source>
        <dbReference type="ARBA" id="ARBA00008773"/>
    </source>
</evidence>
<comment type="function">
    <text evidence="11">Glucanases possibly play a role in cell expansion during growth, in cell-cell fusion during mating, and in spore release during sporulation.</text>
</comment>
<dbReference type="GO" id="GO:0005975">
    <property type="term" value="P:carbohydrate metabolic process"/>
    <property type="evidence" value="ECO:0007669"/>
    <property type="project" value="InterPro"/>
</dbReference>
<gene>
    <name evidence="15" type="ORF">KLLA0_A03201g</name>
</gene>
<dbReference type="GO" id="GO:0009277">
    <property type="term" value="C:fungal-type cell wall"/>
    <property type="evidence" value="ECO:0007669"/>
    <property type="project" value="TreeGrafter"/>
</dbReference>
<dbReference type="GO" id="GO:0009986">
    <property type="term" value="C:cell surface"/>
    <property type="evidence" value="ECO:0007669"/>
    <property type="project" value="TreeGrafter"/>
</dbReference>
<dbReference type="Gene3D" id="3.20.20.80">
    <property type="entry name" value="Glycosidases"/>
    <property type="match status" value="2"/>
</dbReference>
<name>Q6CY49_KLULA</name>
<dbReference type="PANTHER" id="PTHR16631">
    <property type="entry name" value="GLUCAN 1,3-BETA-GLUCOSIDASE"/>
    <property type="match status" value="1"/>
</dbReference>
<dbReference type="KEGG" id="kla:KLLA0_A03201g"/>
<evidence type="ECO:0000256" key="3">
    <source>
        <dbReference type="ARBA" id="ARBA00022512"/>
    </source>
</evidence>
<accession>Q6CY49</accession>
<evidence type="ECO:0000256" key="6">
    <source>
        <dbReference type="ARBA" id="ARBA00022729"/>
    </source>
</evidence>
<dbReference type="GO" id="GO:0000747">
    <property type="term" value="P:conjugation with cellular fusion"/>
    <property type="evidence" value="ECO:0007669"/>
    <property type="project" value="UniProtKB-ARBA"/>
</dbReference>
<dbReference type="HOGENOM" id="CLU_027285_1_0_1"/>
<evidence type="ECO:0000313" key="15">
    <source>
        <dbReference type="EMBL" id="CAH02728.1"/>
    </source>
</evidence>
<feature type="chain" id="PRO_5004271785" evidence="14">
    <location>
        <begin position="20"/>
        <end position="378"/>
    </location>
</feature>
<dbReference type="RefSeq" id="XP_451140.1">
    <property type="nucleotide sequence ID" value="XM_451140.1"/>
</dbReference>
<evidence type="ECO:0000256" key="12">
    <source>
        <dbReference type="RuleBase" id="RU004335"/>
    </source>
</evidence>
<dbReference type="STRING" id="284590.Q6CY49"/>
<comment type="subcellular location">
    <subcellularLocation>
        <location evidence="1">Secreted</location>
        <location evidence="1">Cell wall</location>
    </subcellularLocation>
</comment>
<evidence type="ECO:0000256" key="4">
    <source>
        <dbReference type="ARBA" id="ARBA00022525"/>
    </source>
</evidence>
<dbReference type="InParanoid" id="Q6CY49"/>
<dbReference type="Pfam" id="PF00332">
    <property type="entry name" value="Glyco_hydro_17"/>
    <property type="match status" value="1"/>
</dbReference>
<dbReference type="EMBL" id="CR382121">
    <property type="protein sequence ID" value="CAH02728.1"/>
    <property type="molecule type" value="Genomic_DNA"/>
</dbReference>
<proteinExistence type="inferred from homology"/>
<keyword evidence="4" id="KW-0964">Secreted</keyword>
<organism evidence="15 16">
    <name type="scientific">Kluyveromyces lactis (strain ATCC 8585 / CBS 2359 / DSM 70799 / NBRC 1267 / NRRL Y-1140 / WM37)</name>
    <name type="common">Yeast</name>
    <name type="synonym">Candida sphaerica</name>
    <dbReference type="NCBI Taxonomy" id="284590"/>
    <lineage>
        <taxon>Eukaryota</taxon>
        <taxon>Fungi</taxon>
        <taxon>Dikarya</taxon>
        <taxon>Ascomycota</taxon>
        <taxon>Saccharomycotina</taxon>
        <taxon>Saccharomycetes</taxon>
        <taxon>Saccharomycetales</taxon>
        <taxon>Saccharomycetaceae</taxon>
        <taxon>Kluyveromyces</taxon>
    </lineage>
</organism>
<dbReference type="Proteomes" id="UP000000598">
    <property type="component" value="Chromosome A"/>
</dbReference>
<keyword evidence="16" id="KW-1185">Reference proteome</keyword>
<keyword evidence="6 14" id="KW-0732">Signal</keyword>
<evidence type="ECO:0000256" key="13">
    <source>
        <dbReference type="SAM" id="MobiDB-lite"/>
    </source>
</evidence>
<comment type="similarity">
    <text evidence="2 12">Belongs to the glycosyl hydrolase 17 family.</text>
</comment>
<dbReference type="FunFam" id="3.20.20.80:FF:000111">
    <property type="entry name" value="Soluble cell wall protein"/>
    <property type="match status" value="1"/>
</dbReference>
<dbReference type="GO" id="GO:0071555">
    <property type="term" value="P:cell wall organization"/>
    <property type="evidence" value="ECO:0007669"/>
    <property type="project" value="UniProtKB-KW"/>
</dbReference>
<evidence type="ECO:0000313" key="16">
    <source>
        <dbReference type="Proteomes" id="UP000000598"/>
    </source>
</evidence>
<dbReference type="InterPro" id="IPR000490">
    <property type="entry name" value="Glyco_hydro_17"/>
</dbReference>
<dbReference type="GO" id="GO:0005576">
    <property type="term" value="C:extracellular region"/>
    <property type="evidence" value="ECO:0007669"/>
    <property type="project" value="TreeGrafter"/>
</dbReference>
<protein>
    <submittedName>
        <fullName evidence="15">KLLA0A03201p</fullName>
    </submittedName>
</protein>
<feature type="region of interest" description="Disordered" evidence="13">
    <location>
        <begin position="61"/>
        <end position="119"/>
    </location>
</feature>
<dbReference type="PANTHER" id="PTHR16631:SF14">
    <property type="entry name" value="FAMILY 17 GLUCOSIDASE SCW10-RELATED"/>
    <property type="match status" value="1"/>
</dbReference>
<evidence type="ECO:0000256" key="14">
    <source>
        <dbReference type="SAM" id="SignalP"/>
    </source>
</evidence>
<dbReference type="AlphaFoldDB" id="Q6CY49"/>
<dbReference type="OMA" id="NIHPYFA"/>
<dbReference type="CAZy" id="GH17">
    <property type="family name" value="Glycoside Hydrolase Family 17"/>
</dbReference>
<keyword evidence="5" id="KW-0165">Cleavage on pair of basic residues</keyword>
<evidence type="ECO:0000256" key="10">
    <source>
        <dbReference type="ARBA" id="ARBA00023316"/>
    </source>
</evidence>
<dbReference type="eggNOG" id="ENOG502QUSB">
    <property type="taxonomic scope" value="Eukaryota"/>
</dbReference>
<keyword evidence="10" id="KW-0961">Cell wall biogenesis/degradation</keyword>
<sequence length="378" mass="39276">MRLNYVLSKTLALASVVSAAAVHKHHAAEEKRDVTVVVTNFVDQNGQVLVDGQTSATDATTTLQPVTDIGGGKSVETTTVTSSSGSSSSLSGSSTSSSGGTSSSSSSTSSSSDASSSSSGEYGGALGITYSPYTSSGSCKSSDTIKSDIQNLSQFSVIRIYDTDCDAMEAILSQLQSGQKIFVGIYDIDNIASSVSAIESAFNGDFSKVYAISVGNELINAGTSTVSQLSSAVESAKSKLSAIGYTGDVVTVDTLVATENNSGLCSMSDFIAVNCHPYWDGNVEPSNCGPWVKQQLDNLSSTCNNGKKIIVTETGWPTKGDTYGSCVPSKSNQETCVQSIIDTLGSQAILFTTYNDYWKDAGAQGVEQYWGIFGDSSV</sequence>
<keyword evidence="3" id="KW-0134">Cell wall</keyword>
<feature type="signal peptide" evidence="14">
    <location>
        <begin position="1"/>
        <end position="19"/>
    </location>
</feature>
<evidence type="ECO:0000256" key="11">
    <source>
        <dbReference type="ARBA" id="ARBA00056660"/>
    </source>
</evidence>
<evidence type="ECO:0000256" key="1">
    <source>
        <dbReference type="ARBA" id="ARBA00004191"/>
    </source>
</evidence>
<dbReference type="InterPro" id="IPR050732">
    <property type="entry name" value="Beta-glucan_modifiers"/>
</dbReference>
<feature type="compositionally biased region" description="Low complexity" evidence="13">
    <location>
        <begin position="74"/>
        <end position="119"/>
    </location>
</feature>